<comment type="caution">
    <text evidence="1">The sequence shown here is derived from an EMBL/GenBank/DDBJ whole genome shotgun (WGS) entry which is preliminary data.</text>
</comment>
<gene>
    <name evidence="1" type="ORF">ACFP90_16840</name>
</gene>
<dbReference type="RefSeq" id="WP_380057488.1">
    <property type="nucleotide sequence ID" value="NZ_JBHSWB010000001.1"/>
</dbReference>
<dbReference type="EMBL" id="JBHSWB010000001">
    <property type="protein sequence ID" value="MFC6661811.1"/>
    <property type="molecule type" value="Genomic_DNA"/>
</dbReference>
<dbReference type="Proteomes" id="UP001596317">
    <property type="component" value="Unassembled WGS sequence"/>
</dbReference>
<accession>A0ABW1ZM43</accession>
<protein>
    <submittedName>
        <fullName evidence="1">Uncharacterized protein</fullName>
    </submittedName>
</protein>
<keyword evidence="2" id="KW-1185">Reference proteome</keyword>
<reference evidence="2" key="1">
    <citation type="journal article" date="2019" name="Int. J. Syst. Evol. Microbiol.">
        <title>The Global Catalogue of Microorganisms (GCM) 10K type strain sequencing project: providing services to taxonomists for standard genome sequencing and annotation.</title>
        <authorList>
            <consortium name="The Broad Institute Genomics Platform"/>
            <consortium name="The Broad Institute Genome Sequencing Center for Infectious Disease"/>
            <person name="Wu L."/>
            <person name="Ma J."/>
        </authorList>
    </citation>
    <scope>NUCLEOTIDE SEQUENCE [LARGE SCALE GENOMIC DNA]</scope>
    <source>
        <strain evidence="2">CCUG 63830</strain>
    </source>
</reference>
<organism evidence="1 2">
    <name type="scientific">Deinococcus multiflagellatus</name>
    <dbReference type="NCBI Taxonomy" id="1656887"/>
    <lineage>
        <taxon>Bacteria</taxon>
        <taxon>Thermotogati</taxon>
        <taxon>Deinococcota</taxon>
        <taxon>Deinococci</taxon>
        <taxon>Deinococcales</taxon>
        <taxon>Deinococcaceae</taxon>
        <taxon>Deinococcus</taxon>
    </lineage>
</organism>
<evidence type="ECO:0000313" key="1">
    <source>
        <dbReference type="EMBL" id="MFC6661811.1"/>
    </source>
</evidence>
<name>A0ABW1ZM43_9DEIO</name>
<sequence length="66" mass="7529">MQGNPEGLTHHALVRHGEAVLPDVPRDFAGLRAYLEARPDMEGVVWHHPDGRMVKLKRKDFFGGRR</sequence>
<evidence type="ECO:0000313" key="2">
    <source>
        <dbReference type="Proteomes" id="UP001596317"/>
    </source>
</evidence>
<proteinExistence type="predicted"/>